<evidence type="ECO:0000259" key="11">
    <source>
        <dbReference type="PROSITE" id="PS50109"/>
    </source>
</evidence>
<dbReference type="PROSITE" id="PS50110">
    <property type="entry name" value="RESPONSE_REGULATORY"/>
    <property type="match status" value="1"/>
</dbReference>
<keyword evidence="14" id="KW-1185">Reference proteome</keyword>
<dbReference type="EC" id="2.7.13.3" evidence="2"/>
<protein>
    <recommendedName>
        <fullName evidence="2">histidine kinase</fullName>
        <ecNumber evidence="2">2.7.13.3</ecNumber>
    </recommendedName>
</protein>
<dbReference type="InterPro" id="IPR003661">
    <property type="entry name" value="HisK_dim/P_dom"/>
</dbReference>
<dbReference type="SMART" id="SM00387">
    <property type="entry name" value="HATPase_c"/>
    <property type="match status" value="2"/>
</dbReference>
<keyword evidence="10" id="KW-0472">Membrane</keyword>
<evidence type="ECO:0000256" key="2">
    <source>
        <dbReference type="ARBA" id="ARBA00012438"/>
    </source>
</evidence>
<accession>A0ABQ5NPV3</accession>
<dbReference type="InterPro" id="IPR004358">
    <property type="entry name" value="Sig_transdc_His_kin-like_C"/>
</dbReference>
<dbReference type="Gene3D" id="1.10.287.130">
    <property type="match status" value="1"/>
</dbReference>
<evidence type="ECO:0000256" key="7">
    <source>
        <dbReference type="ARBA" id="ARBA00022840"/>
    </source>
</evidence>
<dbReference type="Pfam" id="PF06580">
    <property type="entry name" value="His_kinase"/>
    <property type="match status" value="1"/>
</dbReference>
<dbReference type="SUPFAM" id="SSF49785">
    <property type="entry name" value="Galactose-binding domain-like"/>
    <property type="match status" value="1"/>
</dbReference>
<dbReference type="EMBL" id="BRZA01000006">
    <property type="protein sequence ID" value="GLC90141.1"/>
    <property type="molecule type" value="Genomic_DNA"/>
</dbReference>
<dbReference type="Gene3D" id="3.30.565.10">
    <property type="entry name" value="Histidine kinase-like ATPase, C-terminal domain"/>
    <property type="match status" value="2"/>
</dbReference>
<dbReference type="Pfam" id="PF02518">
    <property type="entry name" value="HATPase_c"/>
    <property type="match status" value="2"/>
</dbReference>
<dbReference type="InterPro" id="IPR011006">
    <property type="entry name" value="CheY-like_superfamily"/>
</dbReference>
<feature type="transmembrane region" description="Helical" evidence="10">
    <location>
        <begin position="355"/>
        <end position="375"/>
    </location>
</feature>
<evidence type="ECO:0000256" key="5">
    <source>
        <dbReference type="ARBA" id="ARBA00022741"/>
    </source>
</evidence>
<keyword evidence="5" id="KW-0547">Nucleotide-binding</keyword>
<keyword evidence="7" id="KW-0067">ATP-binding</keyword>
<reference evidence="13" key="1">
    <citation type="submission" date="2022-08" db="EMBL/GenBank/DDBJ databases">
        <title>Draft genome sequence of Lysinibacillus sp. strain KH24.</title>
        <authorList>
            <person name="Kanbe H."/>
            <person name="Itoh H."/>
        </authorList>
    </citation>
    <scope>NUCLEOTIDE SEQUENCE</scope>
    <source>
        <strain evidence="13">KH24</strain>
    </source>
</reference>
<feature type="transmembrane region" description="Helical" evidence="10">
    <location>
        <begin position="324"/>
        <end position="343"/>
    </location>
</feature>
<keyword evidence="3 9" id="KW-0597">Phosphoprotein</keyword>
<dbReference type="CDD" id="cd17574">
    <property type="entry name" value="REC_OmpR"/>
    <property type="match status" value="1"/>
</dbReference>
<evidence type="ECO:0000256" key="9">
    <source>
        <dbReference type="PROSITE-ProRule" id="PRU00169"/>
    </source>
</evidence>
<dbReference type="CDD" id="cd00082">
    <property type="entry name" value="HisKA"/>
    <property type="match status" value="1"/>
</dbReference>
<dbReference type="SUPFAM" id="SSF55874">
    <property type="entry name" value="ATPase domain of HSP90 chaperone/DNA topoisomerase II/histidine kinase"/>
    <property type="match status" value="2"/>
</dbReference>
<sequence length="972" mass="110029">MNVPEGAEIQNGTLYLDTQDTSKDFKIQLNGEWAFYSNTLIATEENPIEPSIYANLPEAWNHYFSNQDEILIGSYRLTIMHNDSPQMYGLTIPEGLSPYELYVNGKLIGGIGKLAFDTEENAPIDRVATYYFPLHKGKNDIIIQGQQSNHYIQGGFRKTIVLGDLHSIEQYKSFSVITQLLVCVIFLFYLLFTIILFIIGIRSKSLFYFTLTLITTILTVIVSSNKLLFVYFPTNWIIEQKLSFLAYILTMIFLMLFFKELVKEYTKSKAIMVLLWLCSLYALFIVLAPIQYVYQFSKITSVLYIVTPIAITLHMTVRIKEQKGMLFLVLTGVAIIDNSLFYIEKQNLSLPYSHYPIGILAAITMLSAFEFTRYFQATIQTQQLSIKLQKEIATKDDFLANTSHELRNPLHGMMSITQAMLNKQENKDLRLLLSIGNHMSHVLDDLLDLVQLKEKTLRLYPKALNLHSLANSIHTILLFRLKNKPIKLIINVPENTPLVWADETRVIQIFTNLIYNAIKFTEEGSITVTVERKDAMLYISVTDTGVGIDKKLQERIFEPYEQADASMTAIGGGLGLGLSICRDLVTLHGGTLSLLSEVGKGSTFTFSLPIADNQVITTTDIIAPDSLRKFQTDFSSFEKEVAITEQDSLITSQPHILIVDDDPVNLQVLVNAMSSESYHIDTATSGAAALDKIQAGSFDLVISDIMMPYMSGYELAQHIREQFSIAELPILFLTARQQREDIHLAFSSGANDYVKKPMDLTEFTARIQALVRMKLSGEERLRIEAAWLQAQIQPHFFFNTLNSIISLHGVDDEQMEELLLAFSDYLQMSFDFQNVDLVVPIDYELKLVRSYLTIEQIRFGDRIQVMWDLPDNFDLHVPPLVIQTLVENAIQHGILPRKEGGIITIRITESTEAYTVAIIDNGVGFDTTKPRKQTSVGLVNTEQRLRQIFGSELIVESQVGYGTTIAFAIAKK</sequence>
<evidence type="ECO:0000313" key="13">
    <source>
        <dbReference type="EMBL" id="GLC90141.1"/>
    </source>
</evidence>
<dbReference type="PRINTS" id="PR00344">
    <property type="entry name" value="BCTRLSENSOR"/>
</dbReference>
<keyword evidence="8" id="KW-0902">Two-component regulatory system</keyword>
<dbReference type="SMART" id="SM00388">
    <property type="entry name" value="HisKA"/>
    <property type="match status" value="1"/>
</dbReference>
<dbReference type="InterPro" id="IPR008979">
    <property type="entry name" value="Galactose-bd-like_sf"/>
</dbReference>
<dbReference type="InterPro" id="IPR036890">
    <property type="entry name" value="HATPase_C_sf"/>
</dbReference>
<dbReference type="Pfam" id="PF00072">
    <property type="entry name" value="Response_reg"/>
    <property type="match status" value="1"/>
</dbReference>
<dbReference type="SUPFAM" id="SSF52172">
    <property type="entry name" value="CheY-like"/>
    <property type="match status" value="1"/>
</dbReference>
<evidence type="ECO:0000256" key="1">
    <source>
        <dbReference type="ARBA" id="ARBA00000085"/>
    </source>
</evidence>
<proteinExistence type="predicted"/>
<dbReference type="Pfam" id="PF07695">
    <property type="entry name" value="7TMR-DISM_7TM"/>
    <property type="match status" value="1"/>
</dbReference>
<evidence type="ECO:0000256" key="3">
    <source>
        <dbReference type="ARBA" id="ARBA00022553"/>
    </source>
</evidence>
<keyword evidence="10" id="KW-0812">Transmembrane</keyword>
<dbReference type="PANTHER" id="PTHR43047">
    <property type="entry name" value="TWO-COMPONENT HISTIDINE PROTEIN KINASE"/>
    <property type="match status" value="1"/>
</dbReference>
<feature type="transmembrane region" description="Helical" evidence="10">
    <location>
        <begin position="274"/>
        <end position="293"/>
    </location>
</feature>
<keyword evidence="4" id="KW-0808">Transferase</keyword>
<dbReference type="InterPro" id="IPR001789">
    <property type="entry name" value="Sig_transdc_resp-reg_receiver"/>
</dbReference>
<dbReference type="RefSeq" id="WP_264990058.1">
    <property type="nucleotide sequence ID" value="NZ_BRZA01000006.1"/>
</dbReference>
<dbReference type="Gene3D" id="3.40.50.2300">
    <property type="match status" value="1"/>
</dbReference>
<dbReference type="SUPFAM" id="SSF47384">
    <property type="entry name" value="Homodimeric domain of signal transducing histidine kinase"/>
    <property type="match status" value="1"/>
</dbReference>
<evidence type="ECO:0000256" key="4">
    <source>
        <dbReference type="ARBA" id="ARBA00022679"/>
    </source>
</evidence>
<keyword evidence="10" id="KW-1133">Transmembrane helix</keyword>
<feature type="transmembrane region" description="Helical" evidence="10">
    <location>
        <begin position="176"/>
        <end position="199"/>
    </location>
</feature>
<dbReference type="InterPro" id="IPR036097">
    <property type="entry name" value="HisK_dim/P_sf"/>
</dbReference>
<evidence type="ECO:0000256" key="8">
    <source>
        <dbReference type="ARBA" id="ARBA00023012"/>
    </source>
</evidence>
<evidence type="ECO:0000313" key="14">
    <source>
        <dbReference type="Proteomes" id="UP001065593"/>
    </source>
</evidence>
<feature type="domain" description="Response regulatory" evidence="12">
    <location>
        <begin position="655"/>
        <end position="771"/>
    </location>
</feature>
<dbReference type="InterPro" id="IPR011623">
    <property type="entry name" value="7TMR_DISM_rcpt_extracell_dom1"/>
</dbReference>
<comment type="catalytic activity">
    <reaction evidence="1">
        <text>ATP + protein L-histidine = ADP + protein N-phospho-L-histidine.</text>
        <dbReference type="EC" id="2.7.13.3"/>
    </reaction>
</comment>
<dbReference type="SMART" id="SM00448">
    <property type="entry name" value="REC"/>
    <property type="match status" value="1"/>
</dbReference>
<feature type="transmembrane region" description="Helical" evidence="10">
    <location>
        <begin position="206"/>
        <end position="232"/>
    </location>
</feature>
<gene>
    <name evidence="13" type="ORF">LYSBPC_32680</name>
</gene>
<dbReference type="Pfam" id="PF00512">
    <property type="entry name" value="HisKA"/>
    <property type="match status" value="1"/>
</dbReference>
<evidence type="ECO:0000256" key="10">
    <source>
        <dbReference type="SAM" id="Phobius"/>
    </source>
</evidence>
<dbReference type="InterPro" id="IPR005467">
    <property type="entry name" value="His_kinase_dom"/>
</dbReference>
<feature type="transmembrane region" description="Helical" evidence="10">
    <location>
        <begin position="244"/>
        <end position="262"/>
    </location>
</feature>
<dbReference type="Proteomes" id="UP001065593">
    <property type="component" value="Unassembled WGS sequence"/>
</dbReference>
<feature type="modified residue" description="4-aspartylphosphate" evidence="9">
    <location>
        <position position="704"/>
    </location>
</feature>
<dbReference type="InterPro" id="IPR003594">
    <property type="entry name" value="HATPase_dom"/>
</dbReference>
<evidence type="ECO:0000256" key="6">
    <source>
        <dbReference type="ARBA" id="ARBA00022777"/>
    </source>
</evidence>
<organism evidence="13 14">
    <name type="scientific">Lysinibacillus piscis</name>
    <dbReference type="NCBI Taxonomy" id="2518931"/>
    <lineage>
        <taxon>Bacteria</taxon>
        <taxon>Bacillati</taxon>
        <taxon>Bacillota</taxon>
        <taxon>Bacilli</taxon>
        <taxon>Bacillales</taxon>
        <taxon>Bacillaceae</taxon>
        <taxon>Lysinibacillus</taxon>
    </lineage>
</organism>
<dbReference type="PROSITE" id="PS50109">
    <property type="entry name" value="HIS_KIN"/>
    <property type="match status" value="1"/>
</dbReference>
<name>A0ABQ5NPV3_9BACI</name>
<feature type="domain" description="Histidine kinase" evidence="11">
    <location>
        <begin position="401"/>
        <end position="612"/>
    </location>
</feature>
<comment type="caution">
    <text evidence="13">The sequence shown here is derived from an EMBL/GenBank/DDBJ whole genome shotgun (WGS) entry which is preliminary data.</text>
</comment>
<evidence type="ECO:0000259" key="12">
    <source>
        <dbReference type="PROSITE" id="PS50110"/>
    </source>
</evidence>
<dbReference type="InterPro" id="IPR010559">
    <property type="entry name" value="Sig_transdc_His_kin_internal"/>
</dbReference>
<keyword evidence="6" id="KW-0418">Kinase</keyword>